<dbReference type="GO" id="GO:0005730">
    <property type="term" value="C:nucleolus"/>
    <property type="evidence" value="ECO:0007669"/>
    <property type="project" value="TreeGrafter"/>
</dbReference>
<comment type="caution">
    <text evidence="3">The sequence shown here is derived from an EMBL/GenBank/DDBJ whole genome shotgun (WGS) entry which is preliminary data.</text>
</comment>
<dbReference type="Proteomes" id="UP000355283">
    <property type="component" value="Unassembled WGS sequence"/>
</dbReference>
<reference evidence="3 4" key="1">
    <citation type="submission" date="2019-01" db="EMBL/GenBank/DDBJ databases">
        <title>Nuclear Genome Assembly of the Microalgal Biofuel strain Nannochloropsis salina CCMP1776.</title>
        <authorList>
            <person name="Hovde B."/>
        </authorList>
    </citation>
    <scope>NUCLEOTIDE SEQUENCE [LARGE SCALE GENOMIC DNA]</scope>
    <source>
        <strain evidence="3 4">CCMP1776</strain>
    </source>
</reference>
<dbReference type="PANTHER" id="PTHR12821">
    <property type="entry name" value="BYSTIN"/>
    <property type="match status" value="1"/>
</dbReference>
<dbReference type="GO" id="GO:0005737">
    <property type="term" value="C:cytoplasm"/>
    <property type="evidence" value="ECO:0007669"/>
    <property type="project" value="TreeGrafter"/>
</dbReference>
<proteinExistence type="inferred from homology"/>
<dbReference type="EMBL" id="SDOX01000006">
    <property type="protein sequence ID" value="TFJ87262.1"/>
    <property type="molecule type" value="Genomic_DNA"/>
</dbReference>
<protein>
    <recommendedName>
        <fullName evidence="5">Bystin</fullName>
    </recommendedName>
</protein>
<evidence type="ECO:0008006" key="5">
    <source>
        <dbReference type="Google" id="ProtNLM"/>
    </source>
</evidence>
<gene>
    <name evidence="3" type="ORF">NSK_001594</name>
</gene>
<dbReference type="InterPro" id="IPR007955">
    <property type="entry name" value="Bystin"/>
</dbReference>
<dbReference type="GO" id="GO:0030515">
    <property type="term" value="F:snoRNA binding"/>
    <property type="evidence" value="ECO:0007669"/>
    <property type="project" value="TreeGrafter"/>
</dbReference>
<feature type="region of interest" description="Disordered" evidence="2">
    <location>
        <begin position="1"/>
        <end position="112"/>
    </location>
</feature>
<accession>A0A4D9D6S2</accession>
<feature type="compositionally biased region" description="Gly residues" evidence="2">
    <location>
        <begin position="264"/>
        <end position="273"/>
    </location>
</feature>
<feature type="compositionally biased region" description="Basic and acidic residues" evidence="2">
    <location>
        <begin position="24"/>
        <end position="34"/>
    </location>
</feature>
<evidence type="ECO:0000313" key="3">
    <source>
        <dbReference type="EMBL" id="TFJ87262.1"/>
    </source>
</evidence>
<name>A0A4D9D6S2_9STRA</name>
<comment type="similarity">
    <text evidence="1">Belongs to the bystin family.</text>
</comment>
<feature type="compositionally biased region" description="Basic and acidic residues" evidence="2">
    <location>
        <begin position="93"/>
        <end position="106"/>
    </location>
</feature>
<dbReference type="GO" id="GO:0006364">
    <property type="term" value="P:rRNA processing"/>
    <property type="evidence" value="ECO:0007669"/>
    <property type="project" value="TreeGrafter"/>
</dbReference>
<dbReference type="Pfam" id="PF05291">
    <property type="entry name" value="Bystin"/>
    <property type="match status" value="1"/>
</dbReference>
<feature type="region of interest" description="Disordered" evidence="2">
    <location>
        <begin position="154"/>
        <end position="180"/>
    </location>
</feature>
<dbReference type="PANTHER" id="PTHR12821:SF0">
    <property type="entry name" value="BYSTIN"/>
    <property type="match status" value="1"/>
</dbReference>
<organism evidence="3 4">
    <name type="scientific">Nannochloropsis salina CCMP1776</name>
    <dbReference type="NCBI Taxonomy" id="1027361"/>
    <lineage>
        <taxon>Eukaryota</taxon>
        <taxon>Sar</taxon>
        <taxon>Stramenopiles</taxon>
        <taxon>Ochrophyta</taxon>
        <taxon>Eustigmatophyceae</taxon>
        <taxon>Eustigmatales</taxon>
        <taxon>Monodopsidaceae</taxon>
        <taxon>Microchloropsis</taxon>
        <taxon>Microchloropsis salina</taxon>
    </lineage>
</organism>
<evidence type="ECO:0000256" key="2">
    <source>
        <dbReference type="SAM" id="MobiDB-lite"/>
    </source>
</evidence>
<dbReference type="GO" id="GO:0030688">
    <property type="term" value="C:preribosome, small subunit precursor"/>
    <property type="evidence" value="ECO:0007669"/>
    <property type="project" value="TreeGrafter"/>
</dbReference>
<evidence type="ECO:0000256" key="1">
    <source>
        <dbReference type="ARBA" id="ARBA00007114"/>
    </source>
</evidence>
<dbReference type="OrthoDB" id="2192561at2759"/>
<feature type="compositionally biased region" description="Polar residues" evidence="2">
    <location>
        <begin position="1"/>
        <end position="19"/>
    </location>
</feature>
<keyword evidence="4" id="KW-1185">Reference proteome</keyword>
<feature type="region of interest" description="Disordered" evidence="2">
    <location>
        <begin position="259"/>
        <end position="279"/>
    </location>
</feature>
<sequence length="561" mass="62508">MTRQHQSHAQGAGTVSSHPSIAGEAKESWRHQDGAHPAIWPRTIAMGKGKKRQQLPLAEELDEDSKEKRILESKRKRMIRRRAEGQGDDGEELLSHHKMASDRAAGEKSSTFLDPKLSQKILEVASRQAAEEERNFVLAQDDEVHTGGGSAHVHAVAQRGRGKTSVKKKEDLLDSDEEDMKEVGDNLLLWDEEGSMEYEEDGDGTVEVRDGAVYSVDRGGLSETEHRVVSSFMDVGAGERRTLADIILDKIHAKAEDGAASGLQGQGADGDGPVGTTNSPKVQEVYSEIGRLLKTYTAGKLPKAFKILPALSNWEEVMYLTRPDEWTPHATYAATRIFASNLNAKLSQRFFNLVLLEKCRDDILSNKNLNYHYYMALKKAMYKPGAFFKGILLPLIQSGDCTVREATIVGSVLGKVSIPVSHAAVVLLKLATARDYSASCSIFLKALLNKKYTLPYRVIDSLVEYFVSFAEYEGHSLTASTGAPIQGADPVLPVLWHQSLLLFAQRYKEEITREDKERLREVMKAHQHHQITPEIRRELFNCRCRGEKDESDALLKSMLLE</sequence>
<dbReference type="AlphaFoldDB" id="A0A4D9D6S2"/>
<evidence type="ECO:0000313" key="4">
    <source>
        <dbReference type="Proteomes" id="UP000355283"/>
    </source>
</evidence>